<name>A0A974A6P2_9BRAD</name>
<evidence type="ECO:0000313" key="1">
    <source>
        <dbReference type="EMBL" id="NVI50533.1"/>
    </source>
</evidence>
<proteinExistence type="predicted"/>
<organism evidence="1">
    <name type="scientific">Bradyrhizobium septentrionale</name>
    <dbReference type="NCBI Taxonomy" id="1404411"/>
    <lineage>
        <taxon>Bacteria</taxon>
        <taxon>Pseudomonadati</taxon>
        <taxon>Pseudomonadota</taxon>
        <taxon>Alphaproteobacteria</taxon>
        <taxon>Hyphomicrobiales</taxon>
        <taxon>Nitrobacteraceae</taxon>
        <taxon>Bradyrhizobium</taxon>
    </lineage>
</organism>
<sequence length="118" mass="13341">MVSYYFRPGPRLGLPTLWRADAGLDRDCFHYLASIEGLERLVQPYGGFTRDFLAETLLRRGPIWAAVTLAAGAKHVAVLTGVSGYTLHFNDPSTPERAEIDFFDLELDELLVKNRDWL</sequence>
<reference evidence="1" key="1">
    <citation type="submission" date="2020-06" db="EMBL/GenBank/DDBJ databases">
        <title>Whole Genome Sequence of Bradyrhizobium sp. Strain 1S1.</title>
        <authorList>
            <person name="Bromfield E.S.P."/>
            <person name="Cloutier S."/>
        </authorList>
    </citation>
    <scope>NUCLEOTIDE SEQUENCE [LARGE SCALE GENOMIC DNA]</scope>
    <source>
        <strain evidence="1">1S1</strain>
    </source>
</reference>
<dbReference type="Pfam" id="PF12385">
    <property type="entry name" value="Peptidase_C70"/>
    <property type="match status" value="1"/>
</dbReference>
<dbReference type="AlphaFoldDB" id="A0A974A6P2"/>
<gene>
    <name evidence="1" type="ORF">HAP48_048805</name>
</gene>
<dbReference type="EMBL" id="JAAOLE020000002">
    <property type="protein sequence ID" value="NVI50533.1"/>
    <property type="molecule type" value="Genomic_DNA"/>
</dbReference>
<comment type="caution">
    <text evidence="1">The sequence shown here is derived from an EMBL/GenBank/DDBJ whole genome shotgun (WGS) entry which is preliminary data.</text>
</comment>
<protein>
    <submittedName>
        <fullName evidence="1">Uncharacterized protein</fullName>
    </submittedName>
</protein>
<dbReference type="InterPro" id="IPR022118">
    <property type="entry name" value="Peptidase_C70_AvrRpt2"/>
</dbReference>
<accession>A0A974A6P2</accession>